<protein>
    <submittedName>
        <fullName evidence="1">Uncharacterized protein</fullName>
    </submittedName>
</protein>
<reference evidence="1" key="1">
    <citation type="submission" date="2023-06" db="EMBL/GenBank/DDBJ databases">
        <authorList>
            <person name="Delattre M."/>
        </authorList>
    </citation>
    <scope>NUCLEOTIDE SEQUENCE</scope>
    <source>
        <strain evidence="1">AF72</strain>
    </source>
</reference>
<feature type="non-terminal residue" evidence="1">
    <location>
        <position position="258"/>
    </location>
</feature>
<organism evidence="1 2">
    <name type="scientific">Mesorhabditis spiculigera</name>
    <dbReference type="NCBI Taxonomy" id="96644"/>
    <lineage>
        <taxon>Eukaryota</taxon>
        <taxon>Metazoa</taxon>
        <taxon>Ecdysozoa</taxon>
        <taxon>Nematoda</taxon>
        <taxon>Chromadorea</taxon>
        <taxon>Rhabditida</taxon>
        <taxon>Rhabditina</taxon>
        <taxon>Rhabditomorpha</taxon>
        <taxon>Rhabditoidea</taxon>
        <taxon>Rhabditidae</taxon>
        <taxon>Mesorhabditinae</taxon>
        <taxon>Mesorhabditis</taxon>
    </lineage>
</organism>
<accession>A0AA36CAI4</accession>
<keyword evidence="2" id="KW-1185">Reference proteome</keyword>
<dbReference type="AlphaFoldDB" id="A0AA36CAI4"/>
<comment type="caution">
    <text evidence="1">The sequence shown here is derived from an EMBL/GenBank/DDBJ whole genome shotgun (WGS) entry which is preliminary data.</text>
</comment>
<evidence type="ECO:0000313" key="2">
    <source>
        <dbReference type="Proteomes" id="UP001177023"/>
    </source>
</evidence>
<name>A0AA36CAI4_9BILA</name>
<gene>
    <name evidence="1" type="ORF">MSPICULIGERA_LOCUS3490</name>
</gene>
<evidence type="ECO:0000313" key="1">
    <source>
        <dbReference type="EMBL" id="CAJ0564823.1"/>
    </source>
</evidence>
<dbReference type="Proteomes" id="UP001177023">
    <property type="component" value="Unassembled WGS sequence"/>
</dbReference>
<sequence>MPRKGLDTFWLIVVTREDRLWNEVKYVVRCTYIKQLLPNLEPTLAAMILQWERGQRQIDHIVLHSHSVSGDNMVDWDKLTPLVAELAGKLARGKTGAVSLGGDSNTWLIRRHRWSNEGLLIAVRPKMILIVTCDYTFRRGSPWTDWHKYNRAIDRAEVQLRPRRLKVHYDEELNMWSESVGELELLFHKRKFEAGVKQFHAQAPFCSIPKRELAIHQFLDNPAATRFLLEPEFGLESPYKAVDHVVKYYAQNQYAKEE</sequence>
<dbReference type="EMBL" id="CATQJA010000919">
    <property type="protein sequence ID" value="CAJ0564823.1"/>
    <property type="molecule type" value="Genomic_DNA"/>
</dbReference>
<proteinExistence type="predicted"/>